<name>A0A9Q0RJJ8_BLOTA</name>
<dbReference type="GO" id="GO:0140268">
    <property type="term" value="C:endoplasmic reticulum-plasma membrane contact site"/>
    <property type="evidence" value="ECO:0007669"/>
    <property type="project" value="TreeGrafter"/>
</dbReference>
<proteinExistence type="predicted"/>
<feature type="domain" description="VASt" evidence="4">
    <location>
        <begin position="37"/>
        <end position="243"/>
    </location>
</feature>
<evidence type="ECO:0000313" key="5">
    <source>
        <dbReference type="EMBL" id="KAJ6215396.1"/>
    </source>
</evidence>
<dbReference type="InterPro" id="IPR031968">
    <property type="entry name" value="VASt"/>
</dbReference>
<dbReference type="EMBL" id="JAPWDV010000004">
    <property type="protein sequence ID" value="KAJ6215396.1"/>
    <property type="molecule type" value="Genomic_DNA"/>
</dbReference>
<dbReference type="PROSITE" id="PS51778">
    <property type="entry name" value="VAST"/>
    <property type="match status" value="1"/>
</dbReference>
<dbReference type="GO" id="GO:0005789">
    <property type="term" value="C:endoplasmic reticulum membrane"/>
    <property type="evidence" value="ECO:0007669"/>
    <property type="project" value="TreeGrafter"/>
</dbReference>
<keyword evidence="6" id="KW-1185">Reference proteome</keyword>
<sequence>MFSKIKLSNEDQGKTSDESSSSSSSPMEGKCYCTKHLEKIVLDQIYPIDIDQLYRIIYENHSDGCNEQGHSFTERIHRSRKIDDLITTEWKPLSDDERIELPKQMKMLSVNIMDDIDLNRIWKRECKCTIHLNHVLCRQTVTRRQQYRLQYDVGKAFVVYSQIRNESAPFSDSFVINTSWCATSTPDRCGETRLIVRFQISWIKSSLSLSMLKSTIEKSSFQGVVEYHRDMFQLLDDDLASNRIATERK</sequence>
<dbReference type="GO" id="GO:0005886">
    <property type="term" value="C:plasma membrane"/>
    <property type="evidence" value="ECO:0007669"/>
    <property type="project" value="TreeGrafter"/>
</dbReference>
<protein>
    <recommendedName>
        <fullName evidence="4">VASt domain-containing protein</fullName>
    </recommendedName>
</protein>
<feature type="region of interest" description="Disordered" evidence="3">
    <location>
        <begin position="1"/>
        <end position="29"/>
    </location>
</feature>
<feature type="compositionally biased region" description="Basic and acidic residues" evidence="3">
    <location>
        <begin position="7"/>
        <end position="17"/>
    </location>
</feature>
<dbReference type="Pfam" id="PF16016">
    <property type="entry name" value="VASt"/>
    <property type="match status" value="1"/>
</dbReference>
<comment type="subcellular location">
    <subcellularLocation>
        <location evidence="1">Membrane</location>
    </subcellularLocation>
</comment>
<evidence type="ECO:0000259" key="4">
    <source>
        <dbReference type="PROSITE" id="PS51778"/>
    </source>
</evidence>
<evidence type="ECO:0000313" key="6">
    <source>
        <dbReference type="Proteomes" id="UP001142055"/>
    </source>
</evidence>
<keyword evidence="2" id="KW-0472">Membrane</keyword>
<accession>A0A9Q0RJJ8</accession>
<gene>
    <name evidence="5" type="ORF">RDWZM_009896</name>
</gene>
<evidence type="ECO:0000256" key="2">
    <source>
        <dbReference type="ARBA" id="ARBA00023136"/>
    </source>
</evidence>
<dbReference type="GO" id="GO:0032934">
    <property type="term" value="F:sterol binding"/>
    <property type="evidence" value="ECO:0007669"/>
    <property type="project" value="TreeGrafter"/>
</dbReference>
<dbReference type="InterPro" id="IPR051482">
    <property type="entry name" value="Cholesterol_transport"/>
</dbReference>
<dbReference type="PANTHER" id="PTHR23319:SF4">
    <property type="entry name" value="GRAM DOMAIN CONTAINING 1B, ISOFORM E"/>
    <property type="match status" value="1"/>
</dbReference>
<dbReference type="AlphaFoldDB" id="A0A9Q0RJJ8"/>
<comment type="caution">
    <text evidence="5">The sequence shown here is derived from an EMBL/GenBank/DDBJ whole genome shotgun (WGS) entry which is preliminary data.</text>
</comment>
<dbReference type="GO" id="GO:0032366">
    <property type="term" value="P:intracellular sterol transport"/>
    <property type="evidence" value="ECO:0007669"/>
    <property type="project" value="TreeGrafter"/>
</dbReference>
<organism evidence="5 6">
    <name type="scientific">Blomia tropicalis</name>
    <name type="common">Mite</name>
    <dbReference type="NCBI Taxonomy" id="40697"/>
    <lineage>
        <taxon>Eukaryota</taxon>
        <taxon>Metazoa</taxon>
        <taxon>Ecdysozoa</taxon>
        <taxon>Arthropoda</taxon>
        <taxon>Chelicerata</taxon>
        <taxon>Arachnida</taxon>
        <taxon>Acari</taxon>
        <taxon>Acariformes</taxon>
        <taxon>Sarcoptiformes</taxon>
        <taxon>Astigmata</taxon>
        <taxon>Glycyphagoidea</taxon>
        <taxon>Echimyopodidae</taxon>
        <taxon>Blomia</taxon>
    </lineage>
</organism>
<dbReference type="Proteomes" id="UP001142055">
    <property type="component" value="Chromosome 4"/>
</dbReference>
<dbReference type="GO" id="GO:0120015">
    <property type="term" value="F:sterol transfer activity"/>
    <property type="evidence" value="ECO:0007669"/>
    <property type="project" value="TreeGrafter"/>
</dbReference>
<evidence type="ECO:0000256" key="3">
    <source>
        <dbReference type="SAM" id="MobiDB-lite"/>
    </source>
</evidence>
<dbReference type="PANTHER" id="PTHR23319">
    <property type="entry name" value="GRAM DOMAIN CONTAINING 1B, ISOFORM E"/>
    <property type="match status" value="1"/>
</dbReference>
<evidence type="ECO:0000256" key="1">
    <source>
        <dbReference type="ARBA" id="ARBA00004370"/>
    </source>
</evidence>
<reference evidence="5" key="1">
    <citation type="submission" date="2022-12" db="EMBL/GenBank/DDBJ databases">
        <title>Genome assemblies of Blomia tropicalis.</title>
        <authorList>
            <person name="Cui Y."/>
        </authorList>
    </citation>
    <scope>NUCLEOTIDE SEQUENCE</scope>
    <source>
        <tissue evidence="5">Adult mites</tissue>
    </source>
</reference>